<evidence type="ECO:0000313" key="16">
    <source>
        <dbReference type="EMBL" id="KAE8161910.1"/>
    </source>
</evidence>
<evidence type="ECO:0000313" key="17">
    <source>
        <dbReference type="Proteomes" id="UP000326950"/>
    </source>
</evidence>
<sequence length="315" mass="36251">MRQGSIKWWAQWHRAHHRYVDTGLDPYNARRGLFYSHLGWTIFRRDERDWDVDISDLENDPVVVWQDRYYYPLSLLACFGLPTMIPWLGWADWRGGLYFAGLCRMVVAYHSTFAVNSFAHWSGSQPFSRTTTARDNFIVGLIALGEGYHNFHHEFPTDYRNGVRWYDLDVSKWVILLLEQLQLATNLHKVSDDVIDSCRRQYRQEKQLPPADTFSADHGEVPPIEWDEYVQQAESGRALVAVAGFVYDVSNFVDRHPGGEKILKTAMGRDATAMFHGGGHNHSLAASNILSTMLVYVIRGGGRVELLNKKEKQSQ</sequence>
<dbReference type="Proteomes" id="UP000326950">
    <property type="component" value="Unassembled WGS sequence"/>
</dbReference>
<protein>
    <recommendedName>
        <fullName evidence="15">Cytochrome b5 heme-binding domain-containing protein</fullName>
    </recommendedName>
</protein>
<dbReference type="PROSITE" id="PS50255">
    <property type="entry name" value="CYTOCHROME_B5_2"/>
    <property type="match status" value="1"/>
</dbReference>
<reference evidence="16 17" key="1">
    <citation type="submission" date="2019-04" db="EMBL/GenBank/DDBJ databases">
        <title>Friends and foes A comparative genomics study of 23 Aspergillus species from section Flavi.</title>
        <authorList>
            <consortium name="DOE Joint Genome Institute"/>
            <person name="Kjaerbolling I."/>
            <person name="Vesth T."/>
            <person name="Frisvad J.C."/>
            <person name="Nybo J.L."/>
            <person name="Theobald S."/>
            <person name="Kildgaard S."/>
            <person name="Isbrandt T."/>
            <person name="Kuo A."/>
            <person name="Sato A."/>
            <person name="Lyhne E.K."/>
            <person name="Kogle M.E."/>
            <person name="Wiebenga A."/>
            <person name="Kun R.S."/>
            <person name="Lubbers R.J."/>
            <person name="Makela M.R."/>
            <person name="Barry K."/>
            <person name="Chovatia M."/>
            <person name="Clum A."/>
            <person name="Daum C."/>
            <person name="Haridas S."/>
            <person name="He G."/>
            <person name="LaButti K."/>
            <person name="Lipzen A."/>
            <person name="Mondo S."/>
            <person name="Riley R."/>
            <person name="Salamov A."/>
            <person name="Simmons B.A."/>
            <person name="Magnuson J.K."/>
            <person name="Henrissat B."/>
            <person name="Mortensen U.H."/>
            <person name="Larsen T.O."/>
            <person name="Devries R.P."/>
            <person name="Grigoriev I.V."/>
            <person name="Machida M."/>
            <person name="Baker S.E."/>
            <person name="Andersen M.R."/>
        </authorList>
    </citation>
    <scope>NUCLEOTIDE SEQUENCE [LARGE SCALE GENOMIC DNA]</scope>
    <source>
        <strain evidence="16 17">CBS 117626</strain>
    </source>
</reference>
<evidence type="ECO:0000256" key="14">
    <source>
        <dbReference type="RuleBase" id="RU362121"/>
    </source>
</evidence>
<dbReference type="EMBL" id="ML738635">
    <property type="protein sequence ID" value="KAE8161910.1"/>
    <property type="molecule type" value="Genomic_DNA"/>
</dbReference>
<evidence type="ECO:0000256" key="3">
    <source>
        <dbReference type="ARBA" id="ARBA00022516"/>
    </source>
</evidence>
<dbReference type="AlphaFoldDB" id="A0A5N6UTT1"/>
<dbReference type="GO" id="GO:0005789">
    <property type="term" value="C:endoplasmic reticulum membrane"/>
    <property type="evidence" value="ECO:0007669"/>
    <property type="project" value="TreeGrafter"/>
</dbReference>
<dbReference type="Gene3D" id="3.10.120.10">
    <property type="entry name" value="Cytochrome b5-like heme/steroid binding domain"/>
    <property type="match status" value="1"/>
</dbReference>
<dbReference type="InterPro" id="IPR018506">
    <property type="entry name" value="Cyt_B5_heme-BS"/>
</dbReference>
<keyword evidence="4 14" id="KW-0349">Heme</keyword>
<comment type="similarity">
    <text evidence="14">Belongs to the cytochrome b5 family.</text>
</comment>
<evidence type="ECO:0000256" key="12">
    <source>
        <dbReference type="ARBA" id="ARBA00023136"/>
    </source>
</evidence>
<keyword evidence="6 14" id="KW-0479">Metal-binding</keyword>
<evidence type="ECO:0000256" key="6">
    <source>
        <dbReference type="ARBA" id="ARBA00022723"/>
    </source>
</evidence>
<dbReference type="PROSITE" id="PS00191">
    <property type="entry name" value="CYTOCHROME_B5_1"/>
    <property type="match status" value="1"/>
</dbReference>
<dbReference type="InterPro" id="IPR005804">
    <property type="entry name" value="FA_desaturase_dom"/>
</dbReference>
<dbReference type="SUPFAM" id="SSF55856">
    <property type="entry name" value="Cytochrome b5-like heme/steroid binding domain"/>
    <property type="match status" value="1"/>
</dbReference>
<evidence type="ECO:0000256" key="4">
    <source>
        <dbReference type="ARBA" id="ARBA00022617"/>
    </source>
</evidence>
<dbReference type="GO" id="GO:0006636">
    <property type="term" value="P:unsaturated fatty acid biosynthetic process"/>
    <property type="evidence" value="ECO:0007669"/>
    <property type="project" value="TreeGrafter"/>
</dbReference>
<evidence type="ECO:0000256" key="2">
    <source>
        <dbReference type="ARBA" id="ARBA00009295"/>
    </source>
</evidence>
<keyword evidence="13" id="KW-0275">Fatty acid biosynthesis</keyword>
<keyword evidence="7" id="KW-0276">Fatty acid metabolism</keyword>
<accession>A0A5N6UTT1</accession>
<dbReference type="PANTHER" id="PTHR11351">
    <property type="entry name" value="ACYL-COA DESATURASE"/>
    <property type="match status" value="1"/>
</dbReference>
<keyword evidence="5 14" id="KW-0812">Transmembrane</keyword>
<evidence type="ECO:0000256" key="5">
    <source>
        <dbReference type="ARBA" id="ARBA00022692"/>
    </source>
</evidence>
<evidence type="ECO:0000256" key="8">
    <source>
        <dbReference type="ARBA" id="ARBA00022989"/>
    </source>
</evidence>
<dbReference type="GO" id="GO:0005506">
    <property type="term" value="F:iron ion binding"/>
    <property type="evidence" value="ECO:0007669"/>
    <property type="project" value="TreeGrafter"/>
</dbReference>
<comment type="similarity">
    <text evidence="2">Belongs to the fatty acid desaturase type 1 family.</text>
</comment>
<dbReference type="InterPro" id="IPR015876">
    <property type="entry name" value="Acyl-CoA_DS"/>
</dbReference>
<keyword evidence="11" id="KW-0443">Lipid metabolism</keyword>
<keyword evidence="8 14" id="KW-1133">Transmembrane helix</keyword>
<evidence type="ECO:0000256" key="1">
    <source>
        <dbReference type="ARBA" id="ARBA00004141"/>
    </source>
</evidence>
<dbReference type="CDD" id="cd03505">
    <property type="entry name" value="Delta9-FADS-like"/>
    <property type="match status" value="1"/>
</dbReference>
<keyword evidence="17" id="KW-1185">Reference proteome</keyword>
<evidence type="ECO:0000256" key="7">
    <source>
        <dbReference type="ARBA" id="ARBA00022832"/>
    </source>
</evidence>
<dbReference type="PRINTS" id="PR00075">
    <property type="entry name" value="FACDDSATRASE"/>
</dbReference>
<dbReference type="Pfam" id="PF00173">
    <property type="entry name" value="Cyt-b5"/>
    <property type="match status" value="1"/>
</dbReference>
<evidence type="ECO:0000256" key="13">
    <source>
        <dbReference type="ARBA" id="ARBA00023160"/>
    </source>
</evidence>
<keyword evidence="3" id="KW-0444">Lipid biosynthesis</keyword>
<evidence type="ECO:0000256" key="9">
    <source>
        <dbReference type="ARBA" id="ARBA00023002"/>
    </source>
</evidence>
<dbReference type="InterPro" id="IPR001199">
    <property type="entry name" value="Cyt_B5-like_heme/steroid-bd"/>
</dbReference>
<keyword evidence="12 14" id="KW-0472">Membrane</keyword>
<dbReference type="InterPro" id="IPR001522">
    <property type="entry name" value="FADS-1_CS"/>
</dbReference>
<comment type="subcellular location">
    <subcellularLocation>
        <location evidence="1">Membrane</location>
        <topology evidence="1">Multi-pass membrane protein</topology>
    </subcellularLocation>
</comment>
<dbReference type="GO" id="GO:0004768">
    <property type="term" value="F:stearoyl-CoA 9-desaturase activity"/>
    <property type="evidence" value="ECO:0007669"/>
    <property type="project" value="TreeGrafter"/>
</dbReference>
<dbReference type="GO" id="GO:0020037">
    <property type="term" value="F:heme binding"/>
    <property type="evidence" value="ECO:0007669"/>
    <property type="project" value="UniProtKB-UniRule"/>
</dbReference>
<gene>
    <name evidence="16" type="ORF">BDV40DRAFT_300838</name>
</gene>
<evidence type="ECO:0000259" key="15">
    <source>
        <dbReference type="PROSITE" id="PS50255"/>
    </source>
</evidence>
<dbReference type="InterPro" id="IPR036400">
    <property type="entry name" value="Cyt_B5-like_heme/steroid_sf"/>
</dbReference>
<organism evidence="16 17">
    <name type="scientific">Aspergillus tamarii</name>
    <dbReference type="NCBI Taxonomy" id="41984"/>
    <lineage>
        <taxon>Eukaryota</taxon>
        <taxon>Fungi</taxon>
        <taxon>Dikarya</taxon>
        <taxon>Ascomycota</taxon>
        <taxon>Pezizomycotina</taxon>
        <taxon>Eurotiomycetes</taxon>
        <taxon>Eurotiomycetidae</taxon>
        <taxon>Eurotiales</taxon>
        <taxon>Aspergillaceae</taxon>
        <taxon>Aspergillus</taxon>
        <taxon>Aspergillus subgen. Circumdati</taxon>
    </lineage>
</organism>
<evidence type="ECO:0000256" key="10">
    <source>
        <dbReference type="ARBA" id="ARBA00023004"/>
    </source>
</evidence>
<dbReference type="PROSITE" id="PS00476">
    <property type="entry name" value="FATTY_ACID_DESATUR_1"/>
    <property type="match status" value="1"/>
</dbReference>
<evidence type="ECO:0000256" key="11">
    <source>
        <dbReference type="ARBA" id="ARBA00023098"/>
    </source>
</evidence>
<feature type="domain" description="Cytochrome b5 heme-binding" evidence="15">
    <location>
        <begin position="221"/>
        <end position="299"/>
    </location>
</feature>
<name>A0A5N6UTT1_ASPTM</name>
<dbReference type="OrthoDB" id="10260134at2759"/>
<dbReference type="PANTHER" id="PTHR11351:SF31">
    <property type="entry name" value="DESATURASE 1, ISOFORM A-RELATED"/>
    <property type="match status" value="1"/>
</dbReference>
<keyword evidence="10 14" id="KW-0408">Iron</keyword>
<dbReference type="SMART" id="SM01117">
    <property type="entry name" value="Cyt-b5"/>
    <property type="match status" value="1"/>
</dbReference>
<proteinExistence type="inferred from homology"/>
<feature type="transmembrane region" description="Helical" evidence="14">
    <location>
        <begin position="69"/>
        <end position="90"/>
    </location>
</feature>
<keyword evidence="9" id="KW-0560">Oxidoreductase</keyword>
<dbReference type="Pfam" id="PF00487">
    <property type="entry name" value="FA_desaturase"/>
    <property type="match status" value="1"/>
</dbReference>